<proteinExistence type="inferred from homology"/>
<evidence type="ECO:0000313" key="4">
    <source>
        <dbReference type="EMBL" id="CAA9244852.1"/>
    </source>
</evidence>
<feature type="domain" description="Nucleotidyl transferase" evidence="2">
    <location>
        <begin position="3"/>
        <end position="234"/>
    </location>
</feature>
<dbReference type="EMBL" id="CADCSY010000086">
    <property type="protein sequence ID" value="CAA9244852.1"/>
    <property type="molecule type" value="Genomic_DNA"/>
</dbReference>
<reference evidence="4" key="1">
    <citation type="submission" date="2020-02" db="EMBL/GenBank/DDBJ databases">
        <authorList>
            <person name="Meier V. D."/>
        </authorList>
    </citation>
    <scope>NUCLEOTIDE SEQUENCE</scope>
    <source>
        <strain evidence="4">AVDCRST_MAG20</strain>
    </source>
</reference>
<dbReference type="InterPro" id="IPR029044">
    <property type="entry name" value="Nucleotide-diphossugar_trans"/>
</dbReference>
<feature type="domain" description="Mannose-1-phosphate guanyltransferase C-terminal" evidence="3">
    <location>
        <begin position="260"/>
        <end position="345"/>
    </location>
</feature>
<evidence type="ECO:0000259" key="2">
    <source>
        <dbReference type="Pfam" id="PF00483"/>
    </source>
</evidence>
<protein>
    <submittedName>
        <fullName evidence="4">D-glycero-D-manno-heptose 1-phosphate guanosyltransferase</fullName>
    </submittedName>
</protein>
<dbReference type="InterPro" id="IPR005835">
    <property type="entry name" value="NTP_transferase_dom"/>
</dbReference>
<accession>A0A6J4I9F6</accession>
<dbReference type="Gene3D" id="3.90.550.10">
    <property type="entry name" value="Spore Coat Polysaccharide Biosynthesis Protein SpsA, Chain A"/>
    <property type="match status" value="1"/>
</dbReference>
<dbReference type="Pfam" id="PF00483">
    <property type="entry name" value="NTP_transferase"/>
    <property type="match status" value="1"/>
</dbReference>
<gene>
    <name evidence="4" type="ORF">AVDCRST_MAG20-1922</name>
</gene>
<dbReference type="PANTHER" id="PTHR22572">
    <property type="entry name" value="SUGAR-1-PHOSPHATE GUANYL TRANSFERASE"/>
    <property type="match status" value="1"/>
</dbReference>
<name>A0A6J4I9F6_9ACTN</name>
<dbReference type="GO" id="GO:0016740">
    <property type="term" value="F:transferase activity"/>
    <property type="evidence" value="ECO:0007669"/>
    <property type="project" value="UniProtKB-KW"/>
</dbReference>
<dbReference type="Gene3D" id="2.160.10.10">
    <property type="entry name" value="Hexapeptide repeat proteins"/>
    <property type="match status" value="1"/>
</dbReference>
<organism evidence="4">
    <name type="scientific">uncultured Acidimicrobiales bacterium</name>
    <dbReference type="NCBI Taxonomy" id="310071"/>
    <lineage>
        <taxon>Bacteria</taxon>
        <taxon>Bacillati</taxon>
        <taxon>Actinomycetota</taxon>
        <taxon>Acidimicrobiia</taxon>
        <taxon>Acidimicrobiales</taxon>
        <taxon>environmental samples</taxon>
    </lineage>
</organism>
<dbReference type="InterPro" id="IPR056729">
    <property type="entry name" value="GMPPB_C"/>
</dbReference>
<sequence>MRAVVLVGGFGTRLRPLTFSTPKQMLPVAGRPMIERVLAHLASHGIDDVVLSLGYRPDAFTEAYADARCAGVRLHYAVEPEPLDTAGAIGFAAHEAGVAERFLVVNGDILTDIDLSALVSFHDGCGAEGTIALTKVGDPSQFGVVPTDEDGRVLAFVEKPPRDEAPTDLVNAGFYVLEASVLGRIPAGRKVNIERETFPAMVGAGTLRGWADPAYWLDVGTPERLLQANLDVLDGRRPAVEVDPSDGDGVDPAAAVTGSVVATGATVAGGATVERAVLGRGAQVGAGAVVEEAVLMPGATVGEGALVRRSIIGPGARVGARSSLVDLCVIGDGAEVEPGESLVGASVPEVPR</sequence>
<dbReference type="CDD" id="cd04181">
    <property type="entry name" value="NTP_transferase"/>
    <property type="match status" value="1"/>
</dbReference>
<dbReference type="SUPFAM" id="SSF53448">
    <property type="entry name" value="Nucleotide-diphospho-sugar transferases"/>
    <property type="match status" value="1"/>
</dbReference>
<evidence type="ECO:0000256" key="1">
    <source>
        <dbReference type="ARBA" id="ARBA00007274"/>
    </source>
</evidence>
<comment type="similarity">
    <text evidence="1">Belongs to the transferase hexapeptide repeat family.</text>
</comment>
<dbReference type="Pfam" id="PF25087">
    <property type="entry name" value="GMPPB_C"/>
    <property type="match status" value="1"/>
</dbReference>
<keyword evidence="4" id="KW-0808">Transferase</keyword>
<dbReference type="InterPro" id="IPR050486">
    <property type="entry name" value="Mannose-1P_guanyltransferase"/>
</dbReference>
<dbReference type="AlphaFoldDB" id="A0A6J4I9F6"/>
<evidence type="ECO:0000259" key="3">
    <source>
        <dbReference type="Pfam" id="PF25087"/>
    </source>
</evidence>